<accession>A0A2G8KX67</accession>
<dbReference type="Proteomes" id="UP000230750">
    <property type="component" value="Unassembled WGS sequence"/>
</dbReference>
<evidence type="ECO:0000256" key="1">
    <source>
        <dbReference type="SAM" id="MobiDB-lite"/>
    </source>
</evidence>
<feature type="compositionally biased region" description="Polar residues" evidence="1">
    <location>
        <begin position="206"/>
        <end position="228"/>
    </location>
</feature>
<keyword evidence="2" id="KW-0812">Transmembrane</keyword>
<comment type="caution">
    <text evidence="3">The sequence shown here is derived from an EMBL/GenBank/DDBJ whole genome shotgun (WGS) entry which is preliminary data.</text>
</comment>
<reference evidence="3 4" key="1">
    <citation type="journal article" date="2017" name="PLoS Biol.">
        <title>The sea cucumber genome provides insights into morphological evolution and visceral regeneration.</title>
        <authorList>
            <person name="Zhang X."/>
            <person name="Sun L."/>
            <person name="Yuan J."/>
            <person name="Sun Y."/>
            <person name="Gao Y."/>
            <person name="Zhang L."/>
            <person name="Li S."/>
            <person name="Dai H."/>
            <person name="Hamel J.F."/>
            <person name="Liu C."/>
            <person name="Yu Y."/>
            <person name="Liu S."/>
            <person name="Lin W."/>
            <person name="Guo K."/>
            <person name="Jin S."/>
            <person name="Xu P."/>
            <person name="Storey K.B."/>
            <person name="Huan P."/>
            <person name="Zhang T."/>
            <person name="Zhou Y."/>
            <person name="Zhang J."/>
            <person name="Lin C."/>
            <person name="Li X."/>
            <person name="Xing L."/>
            <person name="Huo D."/>
            <person name="Sun M."/>
            <person name="Wang L."/>
            <person name="Mercier A."/>
            <person name="Li F."/>
            <person name="Yang H."/>
            <person name="Xiang J."/>
        </authorList>
    </citation>
    <scope>NUCLEOTIDE SEQUENCE [LARGE SCALE GENOMIC DNA]</scope>
    <source>
        <strain evidence="3">Shaxun</strain>
        <tissue evidence="3">Muscle</tissue>
    </source>
</reference>
<proteinExistence type="predicted"/>
<keyword evidence="2" id="KW-1133">Transmembrane helix</keyword>
<feature type="region of interest" description="Disordered" evidence="1">
    <location>
        <begin position="283"/>
        <end position="312"/>
    </location>
</feature>
<dbReference type="AlphaFoldDB" id="A0A2G8KX67"/>
<feature type="compositionally biased region" description="Basic and acidic residues" evidence="1">
    <location>
        <begin position="229"/>
        <end position="251"/>
    </location>
</feature>
<feature type="region of interest" description="Disordered" evidence="1">
    <location>
        <begin position="98"/>
        <end position="121"/>
    </location>
</feature>
<keyword evidence="4" id="KW-1185">Reference proteome</keyword>
<evidence type="ECO:0000313" key="3">
    <source>
        <dbReference type="EMBL" id="PIK52607.1"/>
    </source>
</evidence>
<evidence type="ECO:0000313" key="4">
    <source>
        <dbReference type="Proteomes" id="UP000230750"/>
    </source>
</evidence>
<sequence>MEVLDSKKRTKDCLTQQLISDHVLSGKLDEFGVWAENHSFIFEKVLDPCIPIEEPVTSFMMSYSEFCEPGLGGPPTEEEHHESGEITAIHGEVNESNQIEDNHSGSWQSDSNGNCLPGVDRIDLDNSQAKTNEDTNGDIVEKCVSLDDVDKVSDPGRDNTNKRSGFLNNSADEAWLPSPVDGFLPSPEGDGELAFKGSNQDDRSLQSKGSDTSAEQGNLLQKNGVKSETSSDKTSKGKEKMPKRGQMSEKSLRRKSGVVQKPKLQGIIEKSLEGEEVELQDGEIFKSKEFQEDKTPSTKSKDTRRMSNQSILSEDSVDLSDLDFEDTHQGRSDILAFDHSRMEAKAAVRSLGEKPVMPKVMPPKMANLAQMMLKMSKEKKTTGKDSSKGNTRLFPPTSLRGMDPPSPIKKSSTSRVPFIIKRSTSLFGDETDKRLHFSRFDKYFLLLFTSKVVRFYLSLLFGLALGVIINFFAFS</sequence>
<protein>
    <submittedName>
        <fullName evidence="3">Uncharacterized protein</fullName>
    </submittedName>
</protein>
<feature type="transmembrane region" description="Helical" evidence="2">
    <location>
        <begin position="455"/>
        <end position="474"/>
    </location>
</feature>
<evidence type="ECO:0000256" key="2">
    <source>
        <dbReference type="SAM" id="Phobius"/>
    </source>
</evidence>
<feature type="region of interest" description="Disordered" evidence="1">
    <location>
        <begin position="379"/>
        <end position="412"/>
    </location>
</feature>
<keyword evidence="2" id="KW-0472">Membrane</keyword>
<gene>
    <name evidence="3" type="ORF">BSL78_10511</name>
</gene>
<feature type="compositionally biased region" description="Polar residues" evidence="1">
    <location>
        <begin position="98"/>
        <end position="114"/>
    </location>
</feature>
<feature type="compositionally biased region" description="Basic and acidic residues" evidence="1">
    <location>
        <begin position="149"/>
        <end position="161"/>
    </location>
</feature>
<feature type="region of interest" description="Disordered" evidence="1">
    <location>
        <begin position="149"/>
        <end position="262"/>
    </location>
</feature>
<feature type="compositionally biased region" description="Basic and acidic residues" evidence="1">
    <location>
        <begin position="283"/>
        <end position="305"/>
    </location>
</feature>
<dbReference type="EMBL" id="MRZV01000322">
    <property type="protein sequence ID" value="PIK52607.1"/>
    <property type="molecule type" value="Genomic_DNA"/>
</dbReference>
<name>A0A2G8KX67_STIJA</name>
<organism evidence="3 4">
    <name type="scientific">Stichopus japonicus</name>
    <name type="common">Sea cucumber</name>
    <dbReference type="NCBI Taxonomy" id="307972"/>
    <lineage>
        <taxon>Eukaryota</taxon>
        <taxon>Metazoa</taxon>
        <taxon>Echinodermata</taxon>
        <taxon>Eleutherozoa</taxon>
        <taxon>Echinozoa</taxon>
        <taxon>Holothuroidea</taxon>
        <taxon>Aspidochirotacea</taxon>
        <taxon>Aspidochirotida</taxon>
        <taxon>Stichopodidae</taxon>
        <taxon>Apostichopus</taxon>
    </lineage>
</organism>
<feature type="compositionally biased region" description="Polar residues" evidence="1">
    <location>
        <begin position="162"/>
        <end position="171"/>
    </location>
</feature>